<dbReference type="PANTHER" id="PTHR47354">
    <property type="entry name" value="NADH OXIDOREDUCTASE HCR"/>
    <property type="match status" value="1"/>
</dbReference>
<dbReference type="PROSITE" id="PS51384">
    <property type="entry name" value="FAD_FR"/>
    <property type="match status" value="1"/>
</dbReference>
<dbReference type="InterPro" id="IPR017927">
    <property type="entry name" value="FAD-bd_FR_type"/>
</dbReference>
<dbReference type="SUPFAM" id="SSF54292">
    <property type="entry name" value="2Fe-2S ferredoxin-like"/>
    <property type="match status" value="1"/>
</dbReference>
<dbReference type="SUPFAM" id="SSF63380">
    <property type="entry name" value="Riboflavin synthase domain-like"/>
    <property type="match status" value="1"/>
</dbReference>
<dbReference type="InterPro" id="IPR017938">
    <property type="entry name" value="Riboflavin_synthase-like_b-brl"/>
</dbReference>
<accession>A0A6N8F7Z6</accession>
<comment type="caution">
    <text evidence="4">The sequence shown here is derived from an EMBL/GenBank/DDBJ whole genome shotgun (WGS) entry which is preliminary data.</text>
</comment>
<dbReference type="OrthoDB" id="581532at2"/>
<protein>
    <submittedName>
        <fullName evidence="4">2Fe-2S iron-sulfur cluster binding domain-containing protein</fullName>
    </submittedName>
</protein>
<dbReference type="AlphaFoldDB" id="A0A6N8F7Z6"/>
<dbReference type="InterPro" id="IPR001041">
    <property type="entry name" value="2Fe-2S_ferredoxin-type"/>
</dbReference>
<dbReference type="Proteomes" id="UP000439994">
    <property type="component" value="Unassembled WGS sequence"/>
</dbReference>
<evidence type="ECO:0000259" key="3">
    <source>
        <dbReference type="PROSITE" id="PS51384"/>
    </source>
</evidence>
<proteinExistence type="predicted"/>
<dbReference type="PANTHER" id="PTHR47354:SF5">
    <property type="entry name" value="PROTEIN RFBI"/>
    <property type="match status" value="1"/>
</dbReference>
<evidence type="ECO:0000313" key="4">
    <source>
        <dbReference type="EMBL" id="MUH71197.1"/>
    </source>
</evidence>
<dbReference type="SUPFAM" id="SSF52343">
    <property type="entry name" value="Ferredoxin reductase-like, C-terminal NADP-linked domain"/>
    <property type="match status" value="1"/>
</dbReference>
<keyword evidence="1" id="KW-0830">Ubiquinone</keyword>
<sequence>MKQTVTKMFKSVCLPQALDFWFKQLNINYQTNTPTVKVVGKTILNDVVKLVLKPSKAFGEFVAGQHIRLKVEIDGIGEERCYSIANLPNSKGLVELFIKTQGKVSNAIKQTLKVGTVLDVSRPFGQNHKEKFDAYIAGGIGITAMWPLFKARNSDTATLLYLTRNGEEESSAPLLNEILTSKFYKNGQVKIHDGRTFLSTLNNVKLFFTDKNNAISCGSDRFNKAMSAHISDLETNVDLTLESFKTTKTALVSTEIKTDINVKLINSDQVIVVDNKTTLLDSLLNAGIKAKHGCKQGICHECTCRVSAASLLNDVNKTIQLCTTFPSQDLELEL</sequence>
<dbReference type="GO" id="GO:0051536">
    <property type="term" value="F:iron-sulfur cluster binding"/>
    <property type="evidence" value="ECO:0007669"/>
    <property type="project" value="InterPro"/>
</dbReference>
<gene>
    <name evidence="4" type="ORF">GNP35_01045</name>
</gene>
<dbReference type="GO" id="GO:0016491">
    <property type="term" value="F:oxidoreductase activity"/>
    <property type="evidence" value="ECO:0007669"/>
    <property type="project" value="InterPro"/>
</dbReference>
<dbReference type="Pfam" id="PF00970">
    <property type="entry name" value="FAD_binding_6"/>
    <property type="match status" value="1"/>
</dbReference>
<dbReference type="Gene3D" id="2.40.30.10">
    <property type="entry name" value="Translation factors"/>
    <property type="match status" value="1"/>
</dbReference>
<dbReference type="InterPro" id="IPR039261">
    <property type="entry name" value="FNR_nucleotide-bd"/>
</dbReference>
<dbReference type="InterPro" id="IPR012675">
    <property type="entry name" value="Beta-grasp_dom_sf"/>
</dbReference>
<organism evidence="4 5">
    <name type="scientific">Psychrosphaera haliotis</name>
    <dbReference type="NCBI Taxonomy" id="555083"/>
    <lineage>
        <taxon>Bacteria</taxon>
        <taxon>Pseudomonadati</taxon>
        <taxon>Pseudomonadota</taxon>
        <taxon>Gammaproteobacteria</taxon>
        <taxon>Alteromonadales</taxon>
        <taxon>Pseudoalteromonadaceae</taxon>
        <taxon>Psychrosphaera</taxon>
    </lineage>
</organism>
<dbReference type="Gene3D" id="3.10.20.30">
    <property type="match status" value="1"/>
</dbReference>
<dbReference type="InterPro" id="IPR008333">
    <property type="entry name" value="Cbr1-like_FAD-bd_dom"/>
</dbReference>
<dbReference type="InterPro" id="IPR036010">
    <property type="entry name" value="2Fe-2S_ferredoxin-like_sf"/>
</dbReference>
<dbReference type="CDD" id="cd00207">
    <property type="entry name" value="fer2"/>
    <property type="match status" value="1"/>
</dbReference>
<feature type="domain" description="FAD-binding FR-type" evidence="3">
    <location>
        <begin position="31"/>
        <end position="130"/>
    </location>
</feature>
<keyword evidence="5" id="KW-1185">Reference proteome</keyword>
<evidence type="ECO:0000256" key="1">
    <source>
        <dbReference type="ARBA" id="ARBA00023075"/>
    </source>
</evidence>
<dbReference type="Gene3D" id="3.40.50.80">
    <property type="entry name" value="Nucleotide-binding domain of ferredoxin-NADP reductase (FNR) module"/>
    <property type="match status" value="1"/>
</dbReference>
<feature type="domain" description="2Fe-2S ferredoxin-type" evidence="2">
    <location>
        <begin position="260"/>
        <end position="334"/>
    </location>
</feature>
<name>A0A6N8F7Z6_9GAMM</name>
<dbReference type="RefSeq" id="WP_155693708.1">
    <property type="nucleotide sequence ID" value="NZ_WOCD01000001.1"/>
</dbReference>
<evidence type="ECO:0000259" key="2">
    <source>
        <dbReference type="PROSITE" id="PS51085"/>
    </source>
</evidence>
<dbReference type="PROSITE" id="PS51085">
    <property type="entry name" value="2FE2S_FER_2"/>
    <property type="match status" value="1"/>
</dbReference>
<dbReference type="InterPro" id="IPR050415">
    <property type="entry name" value="MRET"/>
</dbReference>
<reference evidence="4 5" key="1">
    <citation type="submission" date="2019-11" db="EMBL/GenBank/DDBJ databases">
        <title>P. haliotis isolates from Z. marina roots.</title>
        <authorList>
            <person name="Cohen M."/>
            <person name="Jospin G."/>
            <person name="Eisen J.A."/>
            <person name="Coil D.A."/>
        </authorList>
    </citation>
    <scope>NUCLEOTIDE SEQUENCE [LARGE SCALE GENOMIC DNA]</scope>
    <source>
        <strain evidence="4 5">UCD-MCMsp1aY</strain>
    </source>
</reference>
<dbReference type="Pfam" id="PF00111">
    <property type="entry name" value="Fer2"/>
    <property type="match status" value="1"/>
</dbReference>
<dbReference type="EMBL" id="WOCD01000001">
    <property type="protein sequence ID" value="MUH71197.1"/>
    <property type="molecule type" value="Genomic_DNA"/>
</dbReference>
<evidence type="ECO:0000313" key="5">
    <source>
        <dbReference type="Proteomes" id="UP000439994"/>
    </source>
</evidence>